<evidence type="ECO:0000313" key="6">
    <source>
        <dbReference type="WBParaSite" id="ACRNAN_scaffold391.g14886.t1"/>
    </source>
</evidence>
<evidence type="ECO:0000259" key="4">
    <source>
        <dbReference type="Pfam" id="PF00104"/>
    </source>
</evidence>
<accession>A0A914DU76</accession>
<keyword evidence="5" id="KW-1185">Reference proteome</keyword>
<keyword evidence="3" id="KW-0675">Receptor</keyword>
<organism evidence="5 6">
    <name type="scientific">Acrobeloides nanus</name>
    <dbReference type="NCBI Taxonomy" id="290746"/>
    <lineage>
        <taxon>Eukaryota</taxon>
        <taxon>Metazoa</taxon>
        <taxon>Ecdysozoa</taxon>
        <taxon>Nematoda</taxon>
        <taxon>Chromadorea</taxon>
        <taxon>Rhabditida</taxon>
        <taxon>Tylenchina</taxon>
        <taxon>Cephalobomorpha</taxon>
        <taxon>Cephaloboidea</taxon>
        <taxon>Cephalobidae</taxon>
        <taxon>Acrobeloides</taxon>
    </lineage>
</organism>
<dbReference type="SUPFAM" id="SSF48508">
    <property type="entry name" value="Nuclear receptor ligand-binding domain"/>
    <property type="match status" value="1"/>
</dbReference>
<sequence length="219" mass="25078">MRGDVVQGISNTKNLQLSPDTTIPCSNDINVIPTSSPSTSSSTSLLSPDMLDNPFQYPTLHRLLQGIRTYLNDTRYAMHYGYYMDKNNMPYFFSELENPEELVQLCSPLIDRCRELINKFVKYDIREVDIASLAYIIFSLECEKLSLHTDVIENQKNIVFGEMHANYVKNFGYEQGGVKFANVLCLLHDIMDLTNHIVESLAIGKIFVPEFLDVWDEMS</sequence>
<name>A0A914DU76_9BILA</name>
<dbReference type="Proteomes" id="UP000887540">
    <property type="component" value="Unplaced"/>
</dbReference>
<feature type="domain" description="NR LBD" evidence="4">
    <location>
        <begin position="80"/>
        <end position="207"/>
    </location>
</feature>
<dbReference type="Pfam" id="PF00104">
    <property type="entry name" value="Hormone_recep"/>
    <property type="match status" value="1"/>
</dbReference>
<keyword evidence="2" id="KW-0804">Transcription</keyword>
<reference evidence="6" key="1">
    <citation type="submission" date="2022-11" db="UniProtKB">
        <authorList>
            <consortium name="WormBaseParasite"/>
        </authorList>
    </citation>
    <scope>IDENTIFICATION</scope>
</reference>
<dbReference type="AlphaFoldDB" id="A0A914DU76"/>
<evidence type="ECO:0000256" key="3">
    <source>
        <dbReference type="ARBA" id="ARBA00023170"/>
    </source>
</evidence>
<dbReference type="InterPro" id="IPR035500">
    <property type="entry name" value="NHR-like_dom_sf"/>
</dbReference>
<evidence type="ECO:0000313" key="5">
    <source>
        <dbReference type="Proteomes" id="UP000887540"/>
    </source>
</evidence>
<evidence type="ECO:0000256" key="2">
    <source>
        <dbReference type="ARBA" id="ARBA00023163"/>
    </source>
</evidence>
<proteinExistence type="predicted"/>
<dbReference type="WBParaSite" id="ACRNAN_scaffold391.g14886.t1">
    <property type="protein sequence ID" value="ACRNAN_scaffold391.g14886.t1"/>
    <property type="gene ID" value="ACRNAN_scaffold391.g14886"/>
</dbReference>
<protein>
    <recommendedName>
        <fullName evidence="4">NR LBD domain-containing protein</fullName>
    </recommendedName>
</protein>
<dbReference type="Gene3D" id="1.10.565.10">
    <property type="entry name" value="Retinoid X Receptor"/>
    <property type="match status" value="1"/>
</dbReference>
<dbReference type="InterPro" id="IPR000536">
    <property type="entry name" value="Nucl_hrmn_rcpt_lig-bd"/>
</dbReference>
<keyword evidence="1" id="KW-0805">Transcription regulation</keyword>
<evidence type="ECO:0000256" key="1">
    <source>
        <dbReference type="ARBA" id="ARBA00023015"/>
    </source>
</evidence>